<organism evidence="3 4">
    <name type="scientific">Meloidogyne hapla</name>
    <name type="common">Root-knot nematode worm</name>
    <dbReference type="NCBI Taxonomy" id="6305"/>
    <lineage>
        <taxon>Eukaryota</taxon>
        <taxon>Metazoa</taxon>
        <taxon>Ecdysozoa</taxon>
        <taxon>Nematoda</taxon>
        <taxon>Chromadorea</taxon>
        <taxon>Rhabditida</taxon>
        <taxon>Tylenchina</taxon>
        <taxon>Tylenchomorpha</taxon>
        <taxon>Tylenchoidea</taxon>
        <taxon>Meloidogynidae</taxon>
        <taxon>Meloidogyninae</taxon>
        <taxon>Meloidogyne</taxon>
    </lineage>
</organism>
<reference evidence="4" key="1">
    <citation type="submission" date="2016-11" db="UniProtKB">
        <authorList>
            <consortium name="WormBaseParasite"/>
        </authorList>
    </citation>
    <scope>IDENTIFICATION</scope>
</reference>
<dbReference type="AlphaFoldDB" id="A0A1I8C147"/>
<proteinExistence type="predicted"/>
<keyword evidence="3" id="KW-1185">Reference proteome</keyword>
<name>A0A1I8C147_MELHA</name>
<accession>A0A1I8C147</accession>
<evidence type="ECO:0000256" key="2">
    <source>
        <dbReference type="SAM" id="SignalP"/>
    </source>
</evidence>
<feature type="compositionally biased region" description="Acidic residues" evidence="1">
    <location>
        <begin position="37"/>
        <end position="53"/>
    </location>
</feature>
<dbReference type="Proteomes" id="UP000095281">
    <property type="component" value="Unplaced"/>
</dbReference>
<dbReference type="WBParaSite" id="MhA1_Contig841.frz3.gene15">
    <property type="protein sequence ID" value="MhA1_Contig841.frz3.gene15"/>
    <property type="gene ID" value="MhA1_Contig841.frz3.gene15"/>
</dbReference>
<feature type="region of interest" description="Disordered" evidence="1">
    <location>
        <begin position="75"/>
        <end position="97"/>
    </location>
</feature>
<evidence type="ECO:0000313" key="4">
    <source>
        <dbReference type="WBParaSite" id="MhA1_Contig841.frz3.gene15"/>
    </source>
</evidence>
<feature type="compositionally biased region" description="Acidic residues" evidence="1">
    <location>
        <begin position="75"/>
        <end position="89"/>
    </location>
</feature>
<evidence type="ECO:0000313" key="3">
    <source>
        <dbReference type="Proteomes" id="UP000095281"/>
    </source>
</evidence>
<evidence type="ECO:0000256" key="1">
    <source>
        <dbReference type="SAM" id="MobiDB-lite"/>
    </source>
</evidence>
<feature type="chain" id="PRO_5009316375" evidence="2">
    <location>
        <begin position="24"/>
        <end position="125"/>
    </location>
</feature>
<sequence length="125" mass="14587">MSKSFRIILFMFVLVFIAKNVYCEEDDSDEGYVPLDYESDTETESFDADEEDDVDLTCNEEFDVNDFIGSDDEEMIDEDDEEEYEEEERETNVVEENTDAVGLTRQFEWDGFVNGGMNNEDDDED</sequence>
<keyword evidence="2" id="KW-0732">Signal</keyword>
<feature type="region of interest" description="Disordered" evidence="1">
    <location>
        <begin position="27"/>
        <end position="53"/>
    </location>
</feature>
<feature type="signal peptide" evidence="2">
    <location>
        <begin position="1"/>
        <end position="23"/>
    </location>
</feature>
<protein>
    <submittedName>
        <fullName evidence="4">Uncharacterized protein</fullName>
    </submittedName>
</protein>